<dbReference type="AlphaFoldDB" id="A0AAD5ZR86"/>
<feature type="region of interest" description="Disordered" evidence="1">
    <location>
        <begin position="168"/>
        <end position="303"/>
    </location>
</feature>
<dbReference type="Proteomes" id="UP001210211">
    <property type="component" value="Unassembled WGS sequence"/>
</dbReference>
<feature type="compositionally biased region" description="Polar residues" evidence="1">
    <location>
        <begin position="289"/>
        <end position="303"/>
    </location>
</feature>
<feature type="domain" description="DUF6857" evidence="3">
    <location>
        <begin position="518"/>
        <end position="671"/>
    </location>
</feature>
<feature type="compositionally biased region" description="Polar residues" evidence="1">
    <location>
        <begin position="259"/>
        <end position="275"/>
    </location>
</feature>
<feature type="region of interest" description="Disordered" evidence="1">
    <location>
        <begin position="403"/>
        <end position="436"/>
    </location>
</feature>
<dbReference type="PANTHER" id="PTHR31928">
    <property type="entry name" value="EXPRESSED PROTEIN"/>
    <property type="match status" value="1"/>
</dbReference>
<dbReference type="InterPro" id="IPR048297">
    <property type="entry name" value="DUF936_dom_pln"/>
</dbReference>
<organism evidence="4 5">
    <name type="scientific">Rhynchospora tenuis</name>
    <dbReference type="NCBI Taxonomy" id="198213"/>
    <lineage>
        <taxon>Eukaryota</taxon>
        <taxon>Viridiplantae</taxon>
        <taxon>Streptophyta</taxon>
        <taxon>Embryophyta</taxon>
        <taxon>Tracheophyta</taxon>
        <taxon>Spermatophyta</taxon>
        <taxon>Magnoliopsida</taxon>
        <taxon>Liliopsida</taxon>
        <taxon>Poales</taxon>
        <taxon>Cyperaceae</taxon>
        <taxon>Cyperoideae</taxon>
        <taxon>Rhynchosporeae</taxon>
        <taxon>Rhynchospora</taxon>
    </lineage>
</organism>
<dbReference type="EMBL" id="JAMRDG010000001">
    <property type="protein sequence ID" value="KAJ3702533.1"/>
    <property type="molecule type" value="Genomic_DNA"/>
</dbReference>
<dbReference type="InterPro" id="IPR049172">
    <property type="entry name" value="DUF6857_pln"/>
</dbReference>
<evidence type="ECO:0000313" key="4">
    <source>
        <dbReference type="EMBL" id="KAJ3702533.1"/>
    </source>
</evidence>
<feature type="region of interest" description="Disordered" evidence="1">
    <location>
        <begin position="323"/>
        <end position="391"/>
    </location>
</feature>
<keyword evidence="5" id="KW-1185">Reference proteome</keyword>
<feature type="compositionally biased region" description="Basic and acidic residues" evidence="1">
    <location>
        <begin position="353"/>
        <end position="365"/>
    </location>
</feature>
<sequence>MASLTPGVLIKLLKNINSDTKICGEYRSILLQVISIVPALTGSELFPDHGFFIKVSDSSHSTYVSLSKEDNELILSNKLQLGQFIYVDKVEARIPVPVLVGVRPVPGRNPCVGNPKDLMHMSTTTGLPEVFKSSEVNTEPEKENPARRVIIKEQKQVVASRYMNGISKNSAANSESNNADDEKIGNGATNGNKERTSLNKGKQEEGDSPEREKENTQRKMAIKEQKVGVASRYLNGITGNNGKNSAVNEDAGNEDDQRPSSGGKNSSNEVNNRRGTPSRVKPDTKSQDRPGTTSPSPFQTNLSQIRQQDISKFKRFNVISPNTSLNLSQDFSSTKDMLKSSTTSPVNSVIMSKQDRLRERARHDSPSANRTNMSGTKENGRRESITPLKSSTKSILNAKQAAVESLPQPVPAGSTVTNGTSLSSKRSTDPIPWDSLPSSLMKSGKGLLRRKNMALLVAAEAQREATSAASIVKGLNLFAELRKSAAEQSTHTSLAKFFHFYRLINQPNIIVWKDAQKQVSAEKEKPNKKSSLSQHKNSTNSTPKHSDEPVNEKMEWARGDNLKDMQETWAMLRRESQVWFLNFLEDVLESGFKLETNKSNGKKMGKDKSGKDADGLIAVTLSQLKEINNWLDQLTNDTGPTADNLADTIDRLKQKVYNCLLGTVESAASALENRNY</sequence>
<evidence type="ECO:0000313" key="5">
    <source>
        <dbReference type="Proteomes" id="UP001210211"/>
    </source>
</evidence>
<feature type="compositionally biased region" description="Polar residues" evidence="1">
    <location>
        <begin position="323"/>
        <end position="351"/>
    </location>
</feature>
<protein>
    <submittedName>
        <fullName evidence="4">Uncharacterized protein</fullName>
    </submittedName>
</protein>
<evidence type="ECO:0000259" key="2">
    <source>
        <dbReference type="Pfam" id="PF06075"/>
    </source>
</evidence>
<feature type="region of interest" description="Disordered" evidence="1">
    <location>
        <begin position="521"/>
        <end position="551"/>
    </location>
</feature>
<comment type="caution">
    <text evidence="4">The sequence shown here is derived from an EMBL/GenBank/DDBJ whole genome shotgun (WGS) entry which is preliminary data.</text>
</comment>
<feature type="domain" description="DUF936" evidence="2">
    <location>
        <begin position="4"/>
        <end position="119"/>
    </location>
</feature>
<name>A0AAD5ZR86_9POAL</name>
<feature type="compositionally biased region" description="Basic and acidic residues" evidence="1">
    <location>
        <begin position="192"/>
        <end position="226"/>
    </location>
</feature>
<reference evidence="4 5" key="1">
    <citation type="journal article" date="2022" name="Cell">
        <title>Repeat-based holocentromeres influence genome architecture and karyotype evolution.</title>
        <authorList>
            <person name="Hofstatter P.G."/>
            <person name="Thangavel G."/>
            <person name="Lux T."/>
            <person name="Neumann P."/>
            <person name="Vondrak T."/>
            <person name="Novak P."/>
            <person name="Zhang M."/>
            <person name="Costa L."/>
            <person name="Castellani M."/>
            <person name="Scott A."/>
            <person name="Toegelov H."/>
            <person name="Fuchs J."/>
            <person name="Mata-Sucre Y."/>
            <person name="Dias Y."/>
            <person name="Vanzela A.L.L."/>
            <person name="Huettel B."/>
            <person name="Almeida C.C.S."/>
            <person name="Simkova H."/>
            <person name="Souza G."/>
            <person name="Pedrosa-Harand A."/>
            <person name="Macas J."/>
            <person name="Mayer K.F.X."/>
            <person name="Houben A."/>
            <person name="Marques A."/>
        </authorList>
    </citation>
    <scope>NUCLEOTIDE SEQUENCE [LARGE SCALE GENOMIC DNA]</scope>
    <source>
        <strain evidence="4">RhyTen1mFocal</strain>
    </source>
</reference>
<feature type="compositionally biased region" description="Polar residues" evidence="1">
    <location>
        <begin position="366"/>
        <end position="377"/>
    </location>
</feature>
<gene>
    <name evidence="4" type="ORF">LUZ61_006238</name>
</gene>
<dbReference type="Pfam" id="PF06075">
    <property type="entry name" value="DUF936"/>
    <property type="match status" value="1"/>
</dbReference>
<feature type="domain" description="DUF6857" evidence="3">
    <location>
        <begin position="423"/>
        <end position="511"/>
    </location>
</feature>
<proteinExistence type="predicted"/>
<feature type="compositionally biased region" description="Polar residues" evidence="1">
    <location>
        <begin position="414"/>
        <end position="425"/>
    </location>
</feature>
<feature type="compositionally biased region" description="Polar residues" evidence="1">
    <location>
        <begin position="529"/>
        <end position="543"/>
    </location>
</feature>
<accession>A0AAD5ZR86</accession>
<evidence type="ECO:0000259" key="3">
    <source>
        <dbReference type="Pfam" id="PF21647"/>
    </source>
</evidence>
<dbReference type="PANTHER" id="PTHR31928:SF2">
    <property type="entry name" value="EXPRESSED PROTEIN"/>
    <property type="match status" value="1"/>
</dbReference>
<evidence type="ECO:0000256" key="1">
    <source>
        <dbReference type="SAM" id="MobiDB-lite"/>
    </source>
</evidence>
<dbReference type="InterPro" id="IPR010341">
    <property type="entry name" value="DUF936_pln"/>
</dbReference>
<dbReference type="Pfam" id="PF21647">
    <property type="entry name" value="DUF6857"/>
    <property type="match status" value="2"/>
</dbReference>
<feature type="compositionally biased region" description="Polar residues" evidence="1">
    <location>
        <begin position="237"/>
        <end position="247"/>
    </location>
</feature>